<dbReference type="SUPFAM" id="SSF55874">
    <property type="entry name" value="ATPase domain of HSP90 chaperone/DNA topoisomerase II/histidine kinase"/>
    <property type="match status" value="1"/>
</dbReference>
<feature type="domain" description="Histidine kinase" evidence="17">
    <location>
        <begin position="300"/>
        <end position="489"/>
    </location>
</feature>
<feature type="transmembrane region" description="Helical" evidence="16">
    <location>
        <begin position="142"/>
        <end position="162"/>
    </location>
</feature>
<comment type="catalytic activity">
    <reaction evidence="1">
        <text>ATP + protein L-histidine = ADP + protein N-phospho-L-histidine.</text>
        <dbReference type="EC" id="2.7.13.3"/>
    </reaction>
</comment>
<keyword evidence="12" id="KW-0902">Two-component regulatory system</keyword>
<dbReference type="PROSITE" id="PS50109">
    <property type="entry name" value="HIS_KIN"/>
    <property type="match status" value="1"/>
</dbReference>
<evidence type="ECO:0000256" key="16">
    <source>
        <dbReference type="SAM" id="Phobius"/>
    </source>
</evidence>
<dbReference type="InterPro" id="IPR050482">
    <property type="entry name" value="Sensor_HK_TwoCompSys"/>
</dbReference>
<evidence type="ECO:0000256" key="6">
    <source>
        <dbReference type="ARBA" id="ARBA00022485"/>
    </source>
</evidence>
<keyword evidence="16" id="KW-1133">Transmembrane helix</keyword>
<gene>
    <name evidence="18" type="ORF">ACFQNJ_16825</name>
</gene>
<dbReference type="Pfam" id="PF07730">
    <property type="entry name" value="HisKA_3"/>
    <property type="match status" value="1"/>
</dbReference>
<keyword evidence="10 18" id="KW-0418">Kinase</keyword>
<dbReference type="PRINTS" id="PR00344">
    <property type="entry name" value="BCTRLSENSOR"/>
</dbReference>
<evidence type="ECO:0000313" key="18">
    <source>
        <dbReference type="EMBL" id="MFC7436173.1"/>
    </source>
</evidence>
<keyword evidence="8" id="KW-0808">Transferase</keyword>
<evidence type="ECO:0000313" key="19">
    <source>
        <dbReference type="Proteomes" id="UP001596495"/>
    </source>
</evidence>
<evidence type="ECO:0000256" key="3">
    <source>
        <dbReference type="ARBA" id="ARBA00004496"/>
    </source>
</evidence>
<comment type="caution">
    <text evidence="18">The sequence shown here is derived from an EMBL/GenBank/DDBJ whole genome shotgun (WGS) entry which is preliminary data.</text>
</comment>
<dbReference type="Gene3D" id="1.20.5.1930">
    <property type="match status" value="1"/>
</dbReference>
<dbReference type="InterPro" id="IPR003594">
    <property type="entry name" value="HATPase_dom"/>
</dbReference>
<dbReference type="EC" id="2.7.13.3" evidence="4"/>
<comment type="function">
    <text evidence="14">Member of the two-component regulatory system NreB/NreC involved in the control of dissimilatory nitrate/nitrite reduction in response to oxygen. NreB functions as a direct oxygen sensor histidine kinase which is autophosphorylated, in the absence of oxygen, probably at the conserved histidine residue, and transfers its phosphate group probably to a conserved aspartate residue of NreC. NreB/NreC activates the expression of the nitrate (narGHJI) and nitrite (nir) reductase operons, as well as the putative nitrate transporter gene narT.</text>
</comment>
<evidence type="ECO:0000256" key="8">
    <source>
        <dbReference type="ARBA" id="ARBA00022679"/>
    </source>
</evidence>
<keyword evidence="16" id="KW-0472">Membrane</keyword>
<evidence type="ECO:0000256" key="9">
    <source>
        <dbReference type="ARBA" id="ARBA00022723"/>
    </source>
</evidence>
<organism evidence="18 19">
    <name type="scientific">Hydrogenophaga bisanensis</name>
    <dbReference type="NCBI Taxonomy" id="439611"/>
    <lineage>
        <taxon>Bacteria</taxon>
        <taxon>Pseudomonadati</taxon>
        <taxon>Pseudomonadota</taxon>
        <taxon>Betaproteobacteria</taxon>
        <taxon>Burkholderiales</taxon>
        <taxon>Comamonadaceae</taxon>
        <taxon>Hydrogenophaga</taxon>
    </lineage>
</organism>
<feature type="transmembrane region" description="Helical" evidence="16">
    <location>
        <begin position="79"/>
        <end position="98"/>
    </location>
</feature>
<dbReference type="GO" id="GO:0016301">
    <property type="term" value="F:kinase activity"/>
    <property type="evidence" value="ECO:0007669"/>
    <property type="project" value="UniProtKB-KW"/>
</dbReference>
<dbReference type="InterPro" id="IPR011712">
    <property type="entry name" value="Sig_transdc_His_kin_sub3_dim/P"/>
</dbReference>
<evidence type="ECO:0000256" key="7">
    <source>
        <dbReference type="ARBA" id="ARBA00022490"/>
    </source>
</evidence>
<keyword evidence="16" id="KW-0812">Transmembrane</keyword>
<dbReference type="InterPro" id="IPR005467">
    <property type="entry name" value="His_kinase_dom"/>
</dbReference>
<feature type="transmembrane region" description="Helical" evidence="16">
    <location>
        <begin position="168"/>
        <end position="193"/>
    </location>
</feature>
<feature type="transmembrane region" description="Helical" evidence="16">
    <location>
        <begin position="41"/>
        <end position="67"/>
    </location>
</feature>
<dbReference type="InterPro" id="IPR004358">
    <property type="entry name" value="Sig_transdc_His_kin-like_C"/>
</dbReference>
<dbReference type="SMART" id="SM00387">
    <property type="entry name" value="HATPase_c"/>
    <property type="match status" value="1"/>
</dbReference>
<proteinExistence type="predicted"/>
<evidence type="ECO:0000256" key="2">
    <source>
        <dbReference type="ARBA" id="ARBA00001966"/>
    </source>
</evidence>
<feature type="transmembrane region" description="Helical" evidence="16">
    <location>
        <begin position="225"/>
        <end position="246"/>
    </location>
</feature>
<feature type="transmembrane region" description="Helical" evidence="16">
    <location>
        <begin position="200"/>
        <end position="219"/>
    </location>
</feature>
<keyword evidence="11" id="KW-0408">Iron</keyword>
<evidence type="ECO:0000256" key="14">
    <source>
        <dbReference type="ARBA" id="ARBA00024827"/>
    </source>
</evidence>
<dbReference type="EMBL" id="JBHTBX010000014">
    <property type="protein sequence ID" value="MFC7436173.1"/>
    <property type="molecule type" value="Genomic_DNA"/>
</dbReference>
<keyword evidence="9" id="KW-0479">Metal-binding</keyword>
<dbReference type="InterPro" id="IPR036890">
    <property type="entry name" value="HATPase_C_sf"/>
</dbReference>
<keyword evidence="19" id="KW-1185">Reference proteome</keyword>
<dbReference type="RefSeq" id="WP_382259620.1">
    <property type="nucleotide sequence ID" value="NZ_JBHTBX010000014.1"/>
</dbReference>
<evidence type="ECO:0000256" key="15">
    <source>
        <dbReference type="ARBA" id="ARBA00030800"/>
    </source>
</evidence>
<keyword evidence="7" id="KW-0963">Cytoplasm</keyword>
<dbReference type="Gene3D" id="3.30.565.10">
    <property type="entry name" value="Histidine kinase-like ATPase, C-terminal domain"/>
    <property type="match status" value="1"/>
</dbReference>
<reference evidence="19" key="1">
    <citation type="journal article" date="2019" name="Int. J. Syst. Evol. Microbiol.">
        <title>The Global Catalogue of Microorganisms (GCM) 10K type strain sequencing project: providing services to taxonomists for standard genome sequencing and annotation.</title>
        <authorList>
            <consortium name="The Broad Institute Genomics Platform"/>
            <consortium name="The Broad Institute Genome Sequencing Center for Infectious Disease"/>
            <person name="Wu L."/>
            <person name="Ma J."/>
        </authorList>
    </citation>
    <scope>NUCLEOTIDE SEQUENCE [LARGE SCALE GENOMIC DNA]</scope>
    <source>
        <strain evidence="19">CCUG 54518</strain>
    </source>
</reference>
<comment type="subcellular location">
    <subcellularLocation>
        <location evidence="3">Cytoplasm</location>
    </subcellularLocation>
</comment>
<dbReference type="Pfam" id="PF02518">
    <property type="entry name" value="HATPase_c"/>
    <property type="match status" value="1"/>
</dbReference>
<comment type="cofactor">
    <cofactor evidence="2">
        <name>[4Fe-4S] cluster</name>
        <dbReference type="ChEBI" id="CHEBI:49883"/>
    </cofactor>
</comment>
<evidence type="ECO:0000256" key="12">
    <source>
        <dbReference type="ARBA" id="ARBA00023012"/>
    </source>
</evidence>
<evidence type="ECO:0000256" key="11">
    <source>
        <dbReference type="ARBA" id="ARBA00023004"/>
    </source>
</evidence>
<evidence type="ECO:0000256" key="13">
    <source>
        <dbReference type="ARBA" id="ARBA00023014"/>
    </source>
</evidence>
<evidence type="ECO:0000256" key="1">
    <source>
        <dbReference type="ARBA" id="ARBA00000085"/>
    </source>
</evidence>
<evidence type="ECO:0000259" key="17">
    <source>
        <dbReference type="PROSITE" id="PS50109"/>
    </source>
</evidence>
<accession>A0ABW2RDK7</accession>
<feature type="transmembrane region" description="Helical" evidence="16">
    <location>
        <begin position="118"/>
        <end position="135"/>
    </location>
</feature>
<dbReference type="Proteomes" id="UP001596495">
    <property type="component" value="Unassembled WGS sequence"/>
</dbReference>
<dbReference type="PANTHER" id="PTHR24421:SF58">
    <property type="entry name" value="SIGNAL TRANSDUCTION HISTIDINE-PROTEIN KINASE_PHOSPHATASE UHPB"/>
    <property type="match status" value="1"/>
</dbReference>
<sequence length="493" mass="53308">MFDRFTVGHRVLQLLVLALLLLVLADLAFRHLPLQSSPLQVRWMAISPGLLVAVVLTFAALAATFLLPGSRDQQTIGLTAADGMFAAVVMLGFVWVLTELWIELEPASRVARHMAYQIYQAILAGITFLLLTAAGRKSWPDWGLWLLQWCGGAVLLATHFLPATPQTWVWLVWQAGNVLLSSTLFLLAALALAKASSVRAWLPLLAGLVGLGIVMEDLVATPAEALAPTLIHQVFAGLLTLVWMIASGRMELSGRLARLRRPLSDASVIAQQFAHSGLYGYGHTPSEHDSGQAVNLERQRIAQELHDGVGSQMVAILAGLDKDDPRESDLASSLEQCLLEVKILVDAIDDADEHVIDALGRLRYRVQPSLDRLGIVLQWNVPLDGPLNTVRRERSRQVLRVAQEALANAMRHSGATTIRLSCGLDATDRALVLEVRDDGHGMSTLTTQSSSGKGITGMRRRAAAIGGVLEFESAPGGGTRVRLTVPLGVASTM</sequence>
<evidence type="ECO:0000256" key="4">
    <source>
        <dbReference type="ARBA" id="ARBA00012438"/>
    </source>
</evidence>
<name>A0ABW2RDK7_9BURK</name>
<dbReference type="PANTHER" id="PTHR24421">
    <property type="entry name" value="NITRATE/NITRITE SENSOR PROTEIN NARX-RELATED"/>
    <property type="match status" value="1"/>
</dbReference>
<evidence type="ECO:0000256" key="5">
    <source>
        <dbReference type="ARBA" id="ARBA00017322"/>
    </source>
</evidence>
<protein>
    <recommendedName>
        <fullName evidence="5">Oxygen sensor histidine kinase NreB</fullName>
        <ecNumber evidence="4">2.7.13.3</ecNumber>
    </recommendedName>
    <alternativeName>
        <fullName evidence="15">Nitrogen regulation protein B</fullName>
    </alternativeName>
</protein>
<keyword evidence="13" id="KW-0411">Iron-sulfur</keyword>
<evidence type="ECO:0000256" key="10">
    <source>
        <dbReference type="ARBA" id="ARBA00022777"/>
    </source>
</evidence>
<dbReference type="CDD" id="cd16917">
    <property type="entry name" value="HATPase_UhpB-NarQ-NarX-like"/>
    <property type="match status" value="1"/>
</dbReference>
<keyword evidence="6" id="KW-0004">4Fe-4S</keyword>